<reference evidence="2" key="1">
    <citation type="journal article" date="2019" name="Int. J. Syst. Evol. Microbiol.">
        <title>The Global Catalogue of Microorganisms (GCM) 10K type strain sequencing project: providing services to taxonomists for standard genome sequencing and annotation.</title>
        <authorList>
            <consortium name="The Broad Institute Genomics Platform"/>
            <consortium name="The Broad Institute Genome Sequencing Center for Infectious Disease"/>
            <person name="Wu L."/>
            <person name="Ma J."/>
        </authorList>
    </citation>
    <scope>NUCLEOTIDE SEQUENCE [LARGE SCALE GENOMIC DNA]</scope>
    <source>
        <strain evidence="2">CCUG 53915</strain>
    </source>
</reference>
<name>A0ABW3TZ25_9BACL</name>
<organism evidence="1 2">
    <name type="scientific">Sporosarcina contaminans</name>
    <dbReference type="NCBI Taxonomy" id="633403"/>
    <lineage>
        <taxon>Bacteria</taxon>
        <taxon>Bacillati</taxon>
        <taxon>Bacillota</taxon>
        <taxon>Bacilli</taxon>
        <taxon>Bacillales</taxon>
        <taxon>Caryophanaceae</taxon>
        <taxon>Sporosarcina</taxon>
    </lineage>
</organism>
<gene>
    <name evidence="1" type="ORF">ACFQ38_05815</name>
</gene>
<sequence length="285" mass="32882">MKERFFWTMLCLIAISWAINLNYAKSKQLEEPIFLDHYIETAIGDQITLYYVTNKDDRSSVNYIRAGDVEGFPQSDFFIIGDKPAPVDTFRHHELRSITFELRNFEEGFETKSFNEIAVFYSDGRSSTASIGELVIHPEGRFEKDDQLTLEQVSGGGNSMGRVQYAFKATEPLKIQEITSPFSEQIMDQFIFSIKGYSNQLEKPFDELEFPFEVGKDKRIRIEMIPESPNYNFLYSFYVRLAGTTDEGKPFISYNHYNEPSFYLNLSQEDVNRIIAQKAGGVSVE</sequence>
<accession>A0ABW3TZ25</accession>
<dbReference type="RefSeq" id="WP_381480026.1">
    <property type="nucleotide sequence ID" value="NZ_JBHTLT010000027.1"/>
</dbReference>
<dbReference type="EMBL" id="JBHTLT010000027">
    <property type="protein sequence ID" value="MFD1204627.1"/>
    <property type="molecule type" value="Genomic_DNA"/>
</dbReference>
<comment type="caution">
    <text evidence="1">The sequence shown here is derived from an EMBL/GenBank/DDBJ whole genome shotgun (WGS) entry which is preliminary data.</text>
</comment>
<keyword evidence="2" id="KW-1185">Reference proteome</keyword>
<dbReference type="Proteomes" id="UP001597231">
    <property type="component" value="Unassembled WGS sequence"/>
</dbReference>
<protein>
    <submittedName>
        <fullName evidence="1">Uncharacterized protein</fullName>
    </submittedName>
</protein>
<evidence type="ECO:0000313" key="2">
    <source>
        <dbReference type="Proteomes" id="UP001597231"/>
    </source>
</evidence>
<evidence type="ECO:0000313" key="1">
    <source>
        <dbReference type="EMBL" id="MFD1204627.1"/>
    </source>
</evidence>
<proteinExistence type="predicted"/>